<dbReference type="InterPro" id="IPR050266">
    <property type="entry name" value="AB_hydrolase_sf"/>
</dbReference>
<gene>
    <name evidence="3" type="ORF">SAMN04489858_12228</name>
</gene>
<dbReference type="Pfam" id="PF00561">
    <property type="entry name" value="Abhydrolase_1"/>
    <property type="match status" value="1"/>
</dbReference>
<feature type="signal peptide" evidence="1">
    <location>
        <begin position="1"/>
        <end position="22"/>
    </location>
</feature>
<dbReference type="Proteomes" id="UP000199180">
    <property type="component" value="Unassembled WGS sequence"/>
</dbReference>
<feature type="chain" id="PRO_5011761147" evidence="1">
    <location>
        <begin position="23"/>
        <end position="295"/>
    </location>
</feature>
<dbReference type="GO" id="GO:0046464">
    <property type="term" value="P:acylglycerol catabolic process"/>
    <property type="evidence" value="ECO:0007669"/>
    <property type="project" value="TreeGrafter"/>
</dbReference>
<accession>A0A1I0J7D5</accession>
<reference evidence="3 4" key="1">
    <citation type="submission" date="2016-10" db="EMBL/GenBank/DDBJ databases">
        <authorList>
            <person name="de Groot N.N."/>
        </authorList>
    </citation>
    <scope>NUCLEOTIDE SEQUENCE [LARGE SCALE GENOMIC DNA]</scope>
    <source>
        <strain evidence="3 4">DSM 17862</strain>
    </source>
</reference>
<dbReference type="PRINTS" id="PR00111">
    <property type="entry name" value="ABHYDROLASE"/>
</dbReference>
<organism evidence="3 4">
    <name type="scientific">Paracoccus homiensis</name>
    <dbReference type="NCBI Taxonomy" id="364199"/>
    <lineage>
        <taxon>Bacteria</taxon>
        <taxon>Pseudomonadati</taxon>
        <taxon>Pseudomonadota</taxon>
        <taxon>Alphaproteobacteria</taxon>
        <taxon>Rhodobacterales</taxon>
        <taxon>Paracoccaceae</taxon>
        <taxon>Paracoccus</taxon>
    </lineage>
</organism>
<dbReference type="STRING" id="364199.SAMN04489858_12228"/>
<dbReference type="EMBL" id="FOHO01000022">
    <property type="protein sequence ID" value="SEU05798.1"/>
    <property type="molecule type" value="Genomic_DNA"/>
</dbReference>
<keyword evidence="1" id="KW-0732">Signal</keyword>
<dbReference type="InterPro" id="IPR000073">
    <property type="entry name" value="AB_hydrolase_1"/>
</dbReference>
<keyword evidence="4" id="KW-1185">Reference proteome</keyword>
<sequence length="295" mass="32595">MHRQFIPAIAAMFMAAATPSLAEMTPIPAQKDWVDAKRQITLNDGLTVSYVEMGPPDGQPILLLHGYTDNSRSWSLLAPHLDGRRLIAMDLRGHGDSDAPICCYGIDSLASDVNAFMEAVGIEQADVVGHSLGSMTAATLAAYHPEKVDELVLISTSAYLPKEAGDWLWDNVPLLQRPIDPDGEFMMNWYWNPTPVDEGFLKRERAESAAAPEVTWMGVLRSLGLTDWSRIAGRIKAPTMILWGDQDSLFDATSQDHIKTVMPDAKYVTYAGHGHNMFWEIPQQVGADITQFLGR</sequence>
<evidence type="ECO:0000313" key="3">
    <source>
        <dbReference type="EMBL" id="SEU05798.1"/>
    </source>
</evidence>
<dbReference type="Gene3D" id="3.40.50.1820">
    <property type="entry name" value="alpha/beta hydrolase"/>
    <property type="match status" value="1"/>
</dbReference>
<dbReference type="PANTHER" id="PTHR43798">
    <property type="entry name" value="MONOACYLGLYCEROL LIPASE"/>
    <property type="match status" value="1"/>
</dbReference>
<dbReference type="SUPFAM" id="SSF53474">
    <property type="entry name" value="alpha/beta-Hydrolases"/>
    <property type="match status" value="1"/>
</dbReference>
<dbReference type="AlphaFoldDB" id="A0A1I0J7D5"/>
<feature type="domain" description="AB hydrolase-1" evidence="2">
    <location>
        <begin position="60"/>
        <end position="280"/>
    </location>
</feature>
<protein>
    <submittedName>
        <fullName evidence="3">Pimeloyl-ACP methyl ester carboxylesterase</fullName>
    </submittedName>
</protein>
<evidence type="ECO:0000259" key="2">
    <source>
        <dbReference type="Pfam" id="PF00561"/>
    </source>
</evidence>
<proteinExistence type="predicted"/>
<dbReference type="RefSeq" id="WP_090737903.1">
    <property type="nucleotide sequence ID" value="NZ_FOHO01000022.1"/>
</dbReference>
<dbReference type="GO" id="GO:0047372">
    <property type="term" value="F:monoacylglycerol lipase activity"/>
    <property type="evidence" value="ECO:0007669"/>
    <property type="project" value="TreeGrafter"/>
</dbReference>
<dbReference type="GO" id="GO:0016020">
    <property type="term" value="C:membrane"/>
    <property type="evidence" value="ECO:0007669"/>
    <property type="project" value="TreeGrafter"/>
</dbReference>
<evidence type="ECO:0000313" key="4">
    <source>
        <dbReference type="Proteomes" id="UP000199180"/>
    </source>
</evidence>
<dbReference type="InterPro" id="IPR029058">
    <property type="entry name" value="AB_hydrolase_fold"/>
</dbReference>
<dbReference type="PANTHER" id="PTHR43798:SF33">
    <property type="entry name" value="HYDROLASE, PUTATIVE (AFU_ORTHOLOGUE AFUA_2G14860)-RELATED"/>
    <property type="match status" value="1"/>
</dbReference>
<dbReference type="OrthoDB" id="9808398at2"/>
<evidence type="ECO:0000256" key="1">
    <source>
        <dbReference type="SAM" id="SignalP"/>
    </source>
</evidence>
<name>A0A1I0J7D5_9RHOB</name>